<proteinExistence type="predicted"/>
<reference evidence="1 2" key="1">
    <citation type="submission" date="2021-01" db="EMBL/GenBank/DDBJ databases">
        <title>Genomics of switchgrass bacterial isolates.</title>
        <authorList>
            <person name="Shade A."/>
        </authorList>
    </citation>
    <scope>NUCLEOTIDE SEQUENCE [LARGE SCALE GENOMIC DNA]</scope>
    <source>
        <strain evidence="1 2">PvP111</strain>
    </source>
</reference>
<sequence>MAVPDHWIPHAREDGEVIGWIDMQTATPNLIPIDRLGRPLPAVSEWPDAEEALERRGLRFLMNRFWFEGRTVRIRSLDDHRIVVTTAASDAVGDVGEEYVLDFPAGPELAESP</sequence>
<protein>
    <submittedName>
        <fullName evidence="1">Uncharacterized protein</fullName>
    </submittedName>
</protein>
<dbReference type="EMBL" id="JAFBBK010000001">
    <property type="protein sequence ID" value="MBM7414822.1"/>
    <property type="molecule type" value="Genomic_DNA"/>
</dbReference>
<keyword evidence="2" id="KW-1185">Reference proteome</keyword>
<evidence type="ECO:0000313" key="2">
    <source>
        <dbReference type="Proteomes" id="UP000703038"/>
    </source>
</evidence>
<gene>
    <name evidence="1" type="ORF">JOE42_001555</name>
</gene>
<comment type="caution">
    <text evidence="1">The sequence shown here is derived from an EMBL/GenBank/DDBJ whole genome shotgun (WGS) entry which is preliminary data.</text>
</comment>
<dbReference type="RefSeq" id="WP_204867696.1">
    <property type="nucleotide sequence ID" value="NZ_JAFBBK010000001.1"/>
</dbReference>
<evidence type="ECO:0000313" key="1">
    <source>
        <dbReference type="EMBL" id="MBM7414822.1"/>
    </source>
</evidence>
<accession>A0ABS2KSH9</accession>
<dbReference type="Proteomes" id="UP000703038">
    <property type="component" value="Unassembled WGS sequence"/>
</dbReference>
<name>A0ABS2KSH9_9NOCA</name>
<organism evidence="1 2">
    <name type="scientific">Rhodococcoides corynebacterioides</name>
    <dbReference type="NCBI Taxonomy" id="53972"/>
    <lineage>
        <taxon>Bacteria</taxon>
        <taxon>Bacillati</taxon>
        <taxon>Actinomycetota</taxon>
        <taxon>Actinomycetes</taxon>
        <taxon>Mycobacteriales</taxon>
        <taxon>Nocardiaceae</taxon>
        <taxon>Rhodococcoides</taxon>
    </lineage>
</organism>